<organism evidence="3 4">
    <name type="scientific">Marasmius crinis-equi</name>
    <dbReference type="NCBI Taxonomy" id="585013"/>
    <lineage>
        <taxon>Eukaryota</taxon>
        <taxon>Fungi</taxon>
        <taxon>Dikarya</taxon>
        <taxon>Basidiomycota</taxon>
        <taxon>Agaricomycotina</taxon>
        <taxon>Agaricomycetes</taxon>
        <taxon>Agaricomycetidae</taxon>
        <taxon>Agaricales</taxon>
        <taxon>Marasmiineae</taxon>
        <taxon>Marasmiaceae</taxon>
        <taxon>Marasmius</taxon>
    </lineage>
</organism>
<sequence>MFAKRRRFEPEKESDIPPPGAYNPEDPQFDSYKKGAISEKADRFCKETDSDIPGPGVYAEKMKPSMKTATKQSSANTNDRYAILQRKLEDLERIHNEEKRSHQAELERLKMELARTQKSNTELTERVGKQAKQGAAYEQRLEEMKRAVAADKAEIKDLATKLRISENQRAQATAKQDGLSDLKKNLHAADARRKEEGKEKDKKIAELEKSLASERKRRDLVEEQLKSKDQETSGLGDSIQTLKREIMRARDEVEEARRHAQVSQAESSSKEEMLLQQLENRQTILEQVTEAYGVLAAGTVSKGIHDELRRRHAILEIQLIRVQRKLANSDSQVSELAHLIRQTKDDHRLLQACLRDAEDMMLSFSTTADSDQRHTEEPLQGPIDALHEELREETNLTLAARLSIAAQETLLLDLAQQNVLALADVQHQELLEAQTQQQDLSLRLQEVQKQRNTAEELLKATTDTANELRVSLETFKRQVSELDAKVEEEKRQSKSAVKKEKENAQRLASLVQKGKMAEDGLRAEVEQLTTELIDAERYQEAYFGLRDHLETLSAHNALAEEEVQKLSAFNAEIIGHHNPAQRILYVERIRNELAETKHKLIASTKTNEAVISLSEDLRQELDMYKSVYSEHRPKTTLTRVARPPLVEFNQSQPRGRTTTGSDSLEGTLPTIVGDMTVDEIF</sequence>
<protein>
    <submittedName>
        <fullName evidence="3">Uncharacterized protein</fullName>
    </submittedName>
</protein>
<feature type="compositionally biased region" description="Polar residues" evidence="2">
    <location>
        <begin position="67"/>
        <end position="79"/>
    </location>
</feature>
<feature type="region of interest" description="Disordered" evidence="2">
    <location>
        <begin position="1"/>
        <end position="79"/>
    </location>
</feature>
<reference evidence="3 4" key="1">
    <citation type="submission" date="2024-02" db="EMBL/GenBank/DDBJ databases">
        <title>A draft genome for the cacao thread blight pathogen Marasmius crinis-equi.</title>
        <authorList>
            <person name="Cohen S.P."/>
            <person name="Baruah I.K."/>
            <person name="Amoako-Attah I."/>
            <person name="Bukari Y."/>
            <person name="Meinhardt L.W."/>
            <person name="Bailey B.A."/>
        </authorList>
    </citation>
    <scope>NUCLEOTIDE SEQUENCE [LARGE SCALE GENOMIC DNA]</scope>
    <source>
        <strain evidence="3 4">GH-76</strain>
    </source>
</reference>
<feature type="compositionally biased region" description="Polar residues" evidence="2">
    <location>
        <begin position="648"/>
        <end position="664"/>
    </location>
</feature>
<feature type="coiled-coil region" evidence="1">
    <location>
        <begin position="430"/>
        <end position="499"/>
    </location>
</feature>
<dbReference type="EMBL" id="JBAHYK010000003">
    <property type="protein sequence ID" value="KAL0581865.1"/>
    <property type="molecule type" value="Genomic_DNA"/>
</dbReference>
<feature type="region of interest" description="Disordered" evidence="2">
    <location>
        <begin position="115"/>
        <end position="136"/>
    </location>
</feature>
<feature type="compositionally biased region" description="Basic and acidic residues" evidence="2">
    <location>
        <begin position="31"/>
        <end position="49"/>
    </location>
</feature>
<evidence type="ECO:0000313" key="3">
    <source>
        <dbReference type="EMBL" id="KAL0581865.1"/>
    </source>
</evidence>
<keyword evidence="4" id="KW-1185">Reference proteome</keyword>
<comment type="caution">
    <text evidence="3">The sequence shown here is derived from an EMBL/GenBank/DDBJ whole genome shotgun (WGS) entry which is preliminary data.</text>
</comment>
<accession>A0ABR3G2P5</accession>
<evidence type="ECO:0000256" key="2">
    <source>
        <dbReference type="SAM" id="MobiDB-lite"/>
    </source>
</evidence>
<evidence type="ECO:0000313" key="4">
    <source>
        <dbReference type="Proteomes" id="UP001465976"/>
    </source>
</evidence>
<dbReference type="Proteomes" id="UP001465976">
    <property type="component" value="Unassembled WGS sequence"/>
</dbReference>
<proteinExistence type="predicted"/>
<feature type="region of interest" description="Disordered" evidence="2">
    <location>
        <begin position="647"/>
        <end position="669"/>
    </location>
</feature>
<gene>
    <name evidence="3" type="ORF">V5O48_000233</name>
</gene>
<evidence type="ECO:0000256" key="1">
    <source>
        <dbReference type="SAM" id="Coils"/>
    </source>
</evidence>
<keyword evidence="1" id="KW-0175">Coiled coil</keyword>
<name>A0ABR3G2P5_9AGAR</name>